<dbReference type="RefSeq" id="WP_148621424.1">
    <property type="nucleotide sequence ID" value="NZ_BARJ01000014.1"/>
</dbReference>
<proteinExistence type="predicted"/>
<dbReference type="AlphaFoldDB" id="A0A829WNT4"/>
<gene>
    <name evidence="1" type="ORF">NBRC3293_2965</name>
    <name evidence="2" type="ORF">NBRC3293_3087</name>
</gene>
<evidence type="ECO:0000313" key="3">
    <source>
        <dbReference type="Proteomes" id="UP000484858"/>
    </source>
</evidence>
<sequence length="315" mass="36209">MVNWVVNDLSLEGQYSSVSDWLEQFSQLLAIRKKFSGTGHELSCARDLRYRLVSDTTTLSEALHYIENQPLRNLALAWLTKGPFWTSNSEARGINYFHIEDVTNQGLGEAARRRWLGEDARSFSFSGLAQFEVHELDVQSVREESNLEEISKVPNAWLLSSLTNVTPVTVPSRSWEIMIDEAVSKLTYIQISRDQAIQEMSRYPYDKGADKRLFGLLKRLDDIAHARITYGDSSEPVKEWLRVNVMVANADFSSEEPINPAVFTFKDPDTGEYLYCPWHGKVHNPLQYRIHYQWPMPQGQSRLKVLYIGQKITKS</sequence>
<comment type="caution">
    <text evidence="1">The sequence shown here is derived from an EMBL/GenBank/DDBJ whole genome shotgun (WGS) entry which is preliminary data.</text>
</comment>
<reference evidence="1 3" key="1">
    <citation type="submission" date="2013-04" db="EMBL/GenBank/DDBJ databases">
        <title>Gluconobacter oxydans NBRC 3293 whole genome sequence.</title>
        <authorList>
            <person name="Matsutani M."/>
            <person name="Yakushi T."/>
            <person name="Matsushita K."/>
        </authorList>
    </citation>
    <scope>NUCLEOTIDE SEQUENCE [LARGE SCALE GENOMIC DNA]</scope>
    <source>
        <strain evidence="1 3">NBRC 3293</strain>
    </source>
</reference>
<evidence type="ECO:0000313" key="2">
    <source>
        <dbReference type="EMBL" id="GEM18590.1"/>
    </source>
</evidence>
<dbReference type="Proteomes" id="UP000484858">
    <property type="component" value="Unassembled WGS sequence"/>
</dbReference>
<evidence type="ECO:0000313" key="1">
    <source>
        <dbReference type="EMBL" id="GEM18468.1"/>
    </source>
</evidence>
<accession>A0A829WNT4</accession>
<organism evidence="1 3">
    <name type="scientific">Gluconobacter oxydans NBRC 3293</name>
    <dbReference type="NCBI Taxonomy" id="1315969"/>
    <lineage>
        <taxon>Bacteria</taxon>
        <taxon>Pseudomonadati</taxon>
        <taxon>Pseudomonadota</taxon>
        <taxon>Alphaproteobacteria</taxon>
        <taxon>Acetobacterales</taxon>
        <taxon>Acetobacteraceae</taxon>
        <taxon>Gluconobacter</taxon>
    </lineage>
</organism>
<dbReference type="EMBL" id="BARJ01000014">
    <property type="protein sequence ID" value="GEM18468.1"/>
    <property type="molecule type" value="Genomic_DNA"/>
</dbReference>
<dbReference type="EMBL" id="BARJ01000021">
    <property type="protein sequence ID" value="GEM18590.1"/>
    <property type="molecule type" value="Genomic_DNA"/>
</dbReference>
<protein>
    <submittedName>
        <fullName evidence="1">Uncharacterized protein</fullName>
    </submittedName>
</protein>
<name>A0A829WNT4_GLUOY</name>